<dbReference type="RefSeq" id="YP_009190372.1">
    <property type="nucleotide sequence ID" value="NC_028683.1"/>
</dbReference>
<dbReference type="Pfam" id="PF24647">
    <property type="entry name" value="Phage_blade"/>
    <property type="match status" value="1"/>
</dbReference>
<dbReference type="KEGG" id="vg:26519074"/>
<sequence length="61" mass="7162">MKAYLETVVIARKEGGDISTSCSQIILEFHDWSQWDNFNEKFDAHEKAPGFEVYRTLLPLW</sequence>
<evidence type="ECO:0000313" key="1">
    <source>
        <dbReference type="EMBL" id="BAQ22864.1"/>
    </source>
</evidence>
<dbReference type="GeneID" id="26519074"/>
<name>A0A0B6VR84_9CAUD</name>
<evidence type="ECO:0000313" key="2">
    <source>
        <dbReference type="Proteomes" id="UP000204657"/>
    </source>
</evidence>
<accession>A0A0B6VR84</accession>
<gene>
    <name evidence="1" type="primary">alt.1</name>
</gene>
<organism evidence="1 2">
    <name type="scientific">Edwardsiella phage PEi20</name>
    <dbReference type="NCBI Taxonomy" id="1608310"/>
    <lineage>
        <taxon>Viruses</taxon>
        <taxon>Duplodnaviria</taxon>
        <taxon>Heunggongvirae</taxon>
        <taxon>Uroviricota</taxon>
        <taxon>Caudoviricetes</taxon>
        <taxon>Pantevenvirales</taxon>
        <taxon>Straboviridae</taxon>
        <taxon>Tevenvirinae</taxon>
        <taxon>Kanagawavirus</taxon>
        <taxon>Kanagawavirus pei20</taxon>
    </lineage>
</organism>
<keyword evidence="2" id="KW-1185">Reference proteome</keyword>
<proteinExistence type="predicted"/>
<dbReference type="InterPro" id="IPR056962">
    <property type="entry name" value="Phage_blade"/>
</dbReference>
<protein>
    <submittedName>
        <fullName evidence="1">Uncharacterized protein</fullName>
    </submittedName>
</protein>
<dbReference type="OrthoDB" id="23528at10239"/>
<dbReference type="Proteomes" id="UP000204657">
    <property type="component" value="Segment"/>
</dbReference>
<reference evidence="1 2" key="1">
    <citation type="submission" date="2015-02" db="EMBL/GenBank/DDBJ databases">
        <title>Complete genome sequences of Edwardsiella bacteriophages, PEi20 and PEi26.</title>
        <authorList>
            <person name="Yasuike M."/>
            <person name="Nishiki I."/>
            <person name="Iwasaki Y."/>
            <person name="Nakamura Y."/>
            <person name="Fujiwara A."/>
            <person name="Hassan E.S."/>
            <person name="Mahmoud M.M."/>
            <person name="Kawato Y."/>
            <person name="Nagai S."/>
            <person name="Kobayashi T."/>
            <person name="Ototake M."/>
            <person name="Nakai T."/>
        </authorList>
    </citation>
    <scope>NUCLEOTIDE SEQUENCE [LARGE SCALE GENOMIC DNA]</scope>
</reference>
<dbReference type="EMBL" id="AP014714">
    <property type="protein sequence ID" value="BAQ22864.1"/>
    <property type="molecule type" value="Genomic_DNA"/>
</dbReference>